<sequence>MSIKKRLIENSDYYEYSSDYVKKYILIAFIILIVAIIIFLSIYLPYNLVPKKSFMKSNTPTIIGDKIMNSKGIYYTGTFTNIPKSIPIKEDMKENLYLYLFHDNHAVLWKLYKYGEKRYFSYNAFNIFDGDKQNFSVKEENKDFLDYYDNFTRAQFRKTASKLDLEIPNFYNTLINFENSITNISDSKLNFRFTNFNASMINWGKNRGLYLANYYFGFPRGYLIVPGSDNIINSTSSILAINTVGKIPSRYEHNIIVGLVYIPYAIKPIPVFIYDAKPQSQNSKIIKFLYNNKWFVYNDFIYHESNESVDFYSKESGFSFVYTIKSKDFEDSFGTFNKMHNQISYGILTGYFTIDSEQFSISGNAIKEFIHYVF</sequence>
<evidence type="ECO:0000313" key="2">
    <source>
        <dbReference type="EMBL" id="TXJ13487.1"/>
    </source>
</evidence>
<dbReference type="RefSeq" id="WP_147757646.1">
    <property type="nucleotide sequence ID" value="NZ_SAXT01000001.1"/>
</dbReference>
<gene>
    <name evidence="2" type="ORF">EPJ80_01725</name>
</gene>
<accession>A0A5C8CKC8</accession>
<reference evidence="2 3" key="1">
    <citation type="journal article" date="1992" name="Lakartidningen">
        <title>[Penicillin V and not amoxicillin is the first choice preparation in acute otitis].</title>
        <authorList>
            <person name="Kamme C."/>
            <person name="Lundgren K."/>
            <person name="Prellner K."/>
        </authorList>
    </citation>
    <scope>NUCLEOTIDE SEQUENCE [LARGE SCALE GENOMIC DNA]</scope>
    <source>
        <strain evidence="2 3">W1</strain>
    </source>
</reference>
<keyword evidence="1" id="KW-1133">Transmembrane helix</keyword>
<comment type="caution">
    <text evidence="2">The sequence shown here is derived from an EMBL/GenBank/DDBJ whole genome shotgun (WGS) entry which is preliminary data.</text>
</comment>
<dbReference type="EMBL" id="SAXT01000001">
    <property type="protein sequence ID" value="TXJ13487.1"/>
    <property type="molecule type" value="Genomic_DNA"/>
</dbReference>
<protein>
    <submittedName>
        <fullName evidence="2">Uncharacterized protein</fullName>
    </submittedName>
</protein>
<feature type="transmembrane region" description="Helical" evidence="1">
    <location>
        <begin position="24"/>
        <end position="46"/>
    </location>
</feature>
<organism evidence="2 3">
    <name type="scientific">Brachyspira aalborgi</name>
    <dbReference type="NCBI Taxonomy" id="29522"/>
    <lineage>
        <taxon>Bacteria</taxon>
        <taxon>Pseudomonadati</taxon>
        <taxon>Spirochaetota</taxon>
        <taxon>Spirochaetia</taxon>
        <taxon>Brachyspirales</taxon>
        <taxon>Brachyspiraceae</taxon>
        <taxon>Brachyspira</taxon>
    </lineage>
</organism>
<keyword evidence="1" id="KW-0812">Transmembrane</keyword>
<dbReference type="Proteomes" id="UP000325116">
    <property type="component" value="Unassembled WGS sequence"/>
</dbReference>
<evidence type="ECO:0000313" key="3">
    <source>
        <dbReference type="Proteomes" id="UP000325116"/>
    </source>
</evidence>
<proteinExistence type="predicted"/>
<dbReference type="AlphaFoldDB" id="A0A5C8CKC8"/>
<evidence type="ECO:0000256" key="1">
    <source>
        <dbReference type="SAM" id="Phobius"/>
    </source>
</evidence>
<name>A0A5C8CKC8_9SPIR</name>
<keyword evidence="1" id="KW-0472">Membrane</keyword>